<reference evidence="1" key="2">
    <citation type="submission" date="2020-05" db="UniProtKB">
        <authorList>
            <consortium name="EnsemblMetazoa"/>
        </authorList>
    </citation>
    <scope>IDENTIFICATION</scope>
    <source>
        <strain evidence="1">IAEA</strain>
    </source>
</reference>
<organism evidence="1 2">
    <name type="scientific">Glossina palpalis gambiensis</name>
    <dbReference type="NCBI Taxonomy" id="67801"/>
    <lineage>
        <taxon>Eukaryota</taxon>
        <taxon>Metazoa</taxon>
        <taxon>Ecdysozoa</taxon>
        <taxon>Arthropoda</taxon>
        <taxon>Hexapoda</taxon>
        <taxon>Insecta</taxon>
        <taxon>Pterygota</taxon>
        <taxon>Neoptera</taxon>
        <taxon>Endopterygota</taxon>
        <taxon>Diptera</taxon>
        <taxon>Brachycera</taxon>
        <taxon>Muscomorpha</taxon>
        <taxon>Hippoboscoidea</taxon>
        <taxon>Glossinidae</taxon>
        <taxon>Glossina</taxon>
    </lineage>
</organism>
<dbReference type="EnsemblMetazoa" id="GPPI012219-RA">
    <property type="protein sequence ID" value="GPPI012219-PA"/>
    <property type="gene ID" value="GPPI012219"/>
</dbReference>
<reference evidence="2" key="1">
    <citation type="submission" date="2015-01" db="EMBL/GenBank/DDBJ databases">
        <authorList>
            <person name="Aksoy S."/>
            <person name="Warren W."/>
            <person name="Wilson R.K."/>
        </authorList>
    </citation>
    <scope>NUCLEOTIDE SEQUENCE [LARGE SCALE GENOMIC DNA]</scope>
    <source>
        <strain evidence="2">IAEA</strain>
    </source>
</reference>
<name>A0A1B0AXQ5_9MUSC</name>
<proteinExistence type="predicted"/>
<dbReference type="EMBL" id="JXJN01005339">
    <property type="status" value="NOT_ANNOTATED_CDS"/>
    <property type="molecule type" value="Genomic_DNA"/>
</dbReference>
<evidence type="ECO:0000313" key="2">
    <source>
        <dbReference type="Proteomes" id="UP000092460"/>
    </source>
</evidence>
<dbReference type="Proteomes" id="UP000092460">
    <property type="component" value="Unassembled WGS sequence"/>
</dbReference>
<protein>
    <submittedName>
        <fullName evidence="1">Uncharacterized protein</fullName>
    </submittedName>
</protein>
<accession>A0A1B0AXQ5</accession>
<evidence type="ECO:0000313" key="1">
    <source>
        <dbReference type="EnsemblMetazoa" id="GPPI012219-PA"/>
    </source>
</evidence>
<keyword evidence="2" id="KW-1185">Reference proteome</keyword>
<sequence length="103" mass="11920">MQVALLVKVKDYITWPIKTARLDSKENEAFFYAIGVMRDITTQRFVPLCNEREGVSPRTGTTHVEKRNKLPVMDLIDFKELHACRSLMIKTLNQEENNLLAEP</sequence>
<dbReference type="AlphaFoldDB" id="A0A1B0AXQ5"/>
<dbReference type="VEuPathDB" id="VectorBase:GPPI012219"/>